<dbReference type="RefSeq" id="WP_248553651.1">
    <property type="nucleotide sequence ID" value="NZ_JALPRK010000027.1"/>
</dbReference>
<dbReference type="Gene3D" id="3.20.20.140">
    <property type="entry name" value="Metal-dependent hydrolases"/>
    <property type="match status" value="1"/>
</dbReference>
<comment type="similarity">
    <text evidence="2 8">Belongs to the PHP hydrolase family. HisK subfamily.</text>
</comment>
<dbReference type="GO" id="GO:0005737">
    <property type="term" value="C:cytoplasm"/>
    <property type="evidence" value="ECO:0007669"/>
    <property type="project" value="TreeGrafter"/>
</dbReference>
<dbReference type="CDD" id="cd12110">
    <property type="entry name" value="PHP_HisPPase_Hisj_like"/>
    <property type="match status" value="1"/>
</dbReference>
<reference evidence="10" key="1">
    <citation type="submission" date="2022-04" db="EMBL/GenBank/DDBJ databases">
        <authorList>
            <person name="Seo M.-J."/>
        </authorList>
    </citation>
    <scope>NUCLEOTIDE SEQUENCE</scope>
    <source>
        <strain evidence="10">MBLB2552</strain>
    </source>
</reference>
<dbReference type="GO" id="GO:0004401">
    <property type="term" value="F:histidinol-phosphatase activity"/>
    <property type="evidence" value="ECO:0007669"/>
    <property type="project" value="UniProtKB-UniRule"/>
</dbReference>
<comment type="catalytic activity">
    <reaction evidence="7 8">
        <text>L-histidinol phosphate + H2O = L-histidinol + phosphate</text>
        <dbReference type="Rhea" id="RHEA:14465"/>
        <dbReference type="ChEBI" id="CHEBI:15377"/>
        <dbReference type="ChEBI" id="CHEBI:43474"/>
        <dbReference type="ChEBI" id="CHEBI:57699"/>
        <dbReference type="ChEBI" id="CHEBI:57980"/>
        <dbReference type="EC" id="3.1.3.15"/>
    </reaction>
</comment>
<evidence type="ECO:0000256" key="6">
    <source>
        <dbReference type="ARBA" id="ARBA00023102"/>
    </source>
</evidence>
<keyword evidence="11" id="KW-1185">Reference proteome</keyword>
<accession>A0A9X2BRP4</accession>
<organism evidence="10 11">
    <name type="scientific">Paenibacillus mellifer</name>
    <dbReference type="NCBI Taxonomy" id="2937794"/>
    <lineage>
        <taxon>Bacteria</taxon>
        <taxon>Bacillati</taxon>
        <taxon>Bacillota</taxon>
        <taxon>Bacilli</taxon>
        <taxon>Bacillales</taxon>
        <taxon>Paenibacillaceae</taxon>
        <taxon>Paenibacillus</taxon>
    </lineage>
</organism>
<evidence type="ECO:0000256" key="1">
    <source>
        <dbReference type="ARBA" id="ARBA00004970"/>
    </source>
</evidence>
<evidence type="ECO:0000256" key="4">
    <source>
        <dbReference type="ARBA" id="ARBA00022605"/>
    </source>
</evidence>
<feature type="domain" description="PHP" evidence="9">
    <location>
        <begin position="4"/>
        <end position="201"/>
    </location>
</feature>
<evidence type="ECO:0000256" key="2">
    <source>
        <dbReference type="ARBA" id="ARBA00009152"/>
    </source>
</evidence>
<keyword evidence="4 8" id="KW-0028">Amino-acid biosynthesis</keyword>
<dbReference type="Pfam" id="PF02811">
    <property type="entry name" value="PHP"/>
    <property type="match status" value="1"/>
</dbReference>
<evidence type="ECO:0000256" key="7">
    <source>
        <dbReference type="ARBA" id="ARBA00049158"/>
    </source>
</evidence>
<dbReference type="PANTHER" id="PTHR21039">
    <property type="entry name" value="HISTIDINOL PHOSPHATASE-RELATED"/>
    <property type="match status" value="1"/>
</dbReference>
<dbReference type="InterPro" id="IPR010140">
    <property type="entry name" value="Histidinol_P_phosphatase_HisJ"/>
</dbReference>
<dbReference type="GO" id="GO:0000105">
    <property type="term" value="P:L-histidine biosynthetic process"/>
    <property type="evidence" value="ECO:0007669"/>
    <property type="project" value="UniProtKB-UniRule"/>
</dbReference>
<evidence type="ECO:0000256" key="3">
    <source>
        <dbReference type="ARBA" id="ARBA00013085"/>
    </source>
</evidence>
<dbReference type="EC" id="3.1.3.15" evidence="3 8"/>
<gene>
    <name evidence="10" type="primary">hisJ</name>
    <name evidence="10" type="ORF">M0651_20905</name>
</gene>
<evidence type="ECO:0000256" key="5">
    <source>
        <dbReference type="ARBA" id="ARBA00022801"/>
    </source>
</evidence>
<dbReference type="SUPFAM" id="SSF89550">
    <property type="entry name" value="PHP domain-like"/>
    <property type="match status" value="1"/>
</dbReference>
<dbReference type="InterPro" id="IPR004013">
    <property type="entry name" value="PHP_dom"/>
</dbReference>
<evidence type="ECO:0000259" key="9">
    <source>
        <dbReference type="Pfam" id="PF02811"/>
    </source>
</evidence>
<dbReference type="InterPro" id="IPR016195">
    <property type="entry name" value="Pol/histidinol_Pase-like"/>
</dbReference>
<dbReference type="NCBIfam" id="NF005596">
    <property type="entry name" value="PRK07328.1"/>
    <property type="match status" value="1"/>
</dbReference>
<keyword evidence="5 8" id="KW-0378">Hydrolase</keyword>
<evidence type="ECO:0000313" key="10">
    <source>
        <dbReference type="EMBL" id="MCK8489633.1"/>
    </source>
</evidence>
<evidence type="ECO:0000256" key="8">
    <source>
        <dbReference type="RuleBase" id="RU366003"/>
    </source>
</evidence>
<dbReference type="PANTHER" id="PTHR21039:SF0">
    <property type="entry name" value="HISTIDINOL-PHOSPHATASE"/>
    <property type="match status" value="1"/>
</dbReference>
<comment type="pathway">
    <text evidence="1 8">Amino-acid biosynthesis; L-histidine biosynthesis; L-histidine from 5-phospho-alpha-D-ribose 1-diphosphate: step 8/9.</text>
</comment>
<keyword evidence="6 8" id="KW-0368">Histidine biosynthesis</keyword>
<dbReference type="NCBIfam" id="NF005996">
    <property type="entry name" value="PRK08123.1"/>
    <property type="match status" value="1"/>
</dbReference>
<comment type="caution">
    <text evidence="10">The sequence shown here is derived from an EMBL/GenBank/DDBJ whole genome shotgun (WGS) entry which is preliminary data.</text>
</comment>
<proteinExistence type="inferred from homology"/>
<dbReference type="AlphaFoldDB" id="A0A9X2BRP4"/>
<name>A0A9X2BRP4_9BACL</name>
<sequence>MLIDYHTHHERCGHAVGTLEEYVRRGIEIGLSQLGVSDHMPLLHVDPATYYPEMAMPMEELPRYVEEAFRLKEKYRGQIDVRVGLEGDYIEGWEARIEEIVKAYPWDYVIGSVHFLGEWDVSDFRQVHHWEGQDVFSVYERYYDAVTKAAQTGFYDFLGHLDVIKRFGNKPEPEREQETIQLERKTLAAVKKAGIAMELNASGLSKPCAEMFPSERILQAAIEMEIPLTVGSDAHDPHKLSEYLDQARTLLYSLGVRELATFEGRRRTMIPLEERSR</sequence>
<dbReference type="Proteomes" id="UP001139534">
    <property type="component" value="Unassembled WGS sequence"/>
</dbReference>
<dbReference type="NCBIfam" id="TIGR01856">
    <property type="entry name" value="hisJ_fam"/>
    <property type="match status" value="1"/>
</dbReference>
<dbReference type="EMBL" id="JALPRK010000027">
    <property type="protein sequence ID" value="MCK8489633.1"/>
    <property type="molecule type" value="Genomic_DNA"/>
</dbReference>
<protein>
    <recommendedName>
        <fullName evidence="3 8">Histidinol-phosphatase</fullName>
        <shortName evidence="8">HolPase</shortName>
        <ecNumber evidence="3 8">3.1.3.15</ecNumber>
    </recommendedName>
</protein>
<evidence type="ECO:0000313" key="11">
    <source>
        <dbReference type="Proteomes" id="UP001139534"/>
    </source>
</evidence>